<gene>
    <name evidence="1" type="ORF">HYC85_027752</name>
</gene>
<accession>A0A7J7FU91</accession>
<proteinExistence type="predicted"/>
<evidence type="ECO:0000313" key="2">
    <source>
        <dbReference type="Proteomes" id="UP000593564"/>
    </source>
</evidence>
<name>A0A7J7FU91_CAMSI</name>
<reference evidence="1 2" key="2">
    <citation type="submission" date="2020-07" db="EMBL/GenBank/DDBJ databases">
        <title>Genome assembly of wild tea tree DASZ reveals pedigree and selection history of tea varieties.</title>
        <authorList>
            <person name="Zhang W."/>
        </authorList>
    </citation>
    <scope>NUCLEOTIDE SEQUENCE [LARGE SCALE GENOMIC DNA]</scope>
    <source>
        <strain evidence="2">cv. G240</strain>
        <tissue evidence="1">Leaf</tissue>
    </source>
</reference>
<dbReference type="AlphaFoldDB" id="A0A7J7FU91"/>
<evidence type="ECO:0000313" key="1">
    <source>
        <dbReference type="EMBL" id="KAF5931581.1"/>
    </source>
</evidence>
<comment type="caution">
    <text evidence="1">The sequence shown here is derived from an EMBL/GenBank/DDBJ whole genome shotgun (WGS) entry which is preliminary data.</text>
</comment>
<organism evidence="1 2">
    <name type="scientific">Camellia sinensis</name>
    <name type="common">Tea plant</name>
    <name type="synonym">Thea sinensis</name>
    <dbReference type="NCBI Taxonomy" id="4442"/>
    <lineage>
        <taxon>Eukaryota</taxon>
        <taxon>Viridiplantae</taxon>
        <taxon>Streptophyta</taxon>
        <taxon>Embryophyta</taxon>
        <taxon>Tracheophyta</taxon>
        <taxon>Spermatophyta</taxon>
        <taxon>Magnoliopsida</taxon>
        <taxon>eudicotyledons</taxon>
        <taxon>Gunneridae</taxon>
        <taxon>Pentapetalae</taxon>
        <taxon>asterids</taxon>
        <taxon>Ericales</taxon>
        <taxon>Theaceae</taxon>
        <taxon>Camellia</taxon>
    </lineage>
</organism>
<protein>
    <submittedName>
        <fullName evidence="1">Uncharacterized protein</fullName>
    </submittedName>
</protein>
<dbReference type="Proteomes" id="UP000593564">
    <property type="component" value="Unassembled WGS sequence"/>
</dbReference>
<keyword evidence="2" id="KW-1185">Reference proteome</keyword>
<reference evidence="2" key="1">
    <citation type="journal article" date="2020" name="Nat. Commun.">
        <title>Genome assembly of wild tea tree DASZ reveals pedigree and selection history of tea varieties.</title>
        <authorList>
            <person name="Zhang W."/>
            <person name="Zhang Y."/>
            <person name="Qiu H."/>
            <person name="Guo Y."/>
            <person name="Wan H."/>
            <person name="Zhang X."/>
            <person name="Scossa F."/>
            <person name="Alseekh S."/>
            <person name="Zhang Q."/>
            <person name="Wang P."/>
            <person name="Xu L."/>
            <person name="Schmidt M.H."/>
            <person name="Jia X."/>
            <person name="Li D."/>
            <person name="Zhu A."/>
            <person name="Guo F."/>
            <person name="Chen W."/>
            <person name="Ni D."/>
            <person name="Usadel B."/>
            <person name="Fernie A.R."/>
            <person name="Wen W."/>
        </authorList>
    </citation>
    <scope>NUCLEOTIDE SEQUENCE [LARGE SCALE GENOMIC DNA]</scope>
    <source>
        <strain evidence="2">cv. G240</strain>
    </source>
</reference>
<dbReference type="EMBL" id="JACBKZ010000014">
    <property type="protein sequence ID" value="KAF5931581.1"/>
    <property type="molecule type" value="Genomic_DNA"/>
</dbReference>
<sequence>MSLSTALRVLIRKGHLKPLEPHPLPNFRPPTHNPAKYCAFHRQHGHDIDVCFRPRHEIQDLIDNKVIVPPEKLNVTTNPLPPHNQPPPPRQVILIQTLAVPYDPVYISSPHTCLSRCCSFQKAQTCA</sequence>